<dbReference type="Proteomes" id="UP000287166">
    <property type="component" value="Unassembled WGS sequence"/>
</dbReference>
<dbReference type="InParanoid" id="A0A401G812"/>
<dbReference type="GeneID" id="38775228"/>
<evidence type="ECO:0000313" key="1">
    <source>
        <dbReference type="EMBL" id="GBE78311.1"/>
    </source>
</evidence>
<keyword evidence="2" id="KW-1185">Reference proteome</keyword>
<dbReference type="RefSeq" id="XP_027609224.1">
    <property type="nucleotide sequence ID" value="XM_027753423.1"/>
</dbReference>
<sequence>MPPRISSKPSQQDDQRDGAFVKDMTERYTNYLVIAETCGRTVRGMGYGEDDADRVRPVYDQVVRDWYNDPTTIILRTNSAEPNEQAAFFRQCDEICATPLDSPYKCFWVGFAATAGAQGLRSLFSKHPAKSKILREASDESIQRLIGEQGFQQLANLASSLNPQQIENASSLAPRTMDPMEHIGETIRYKDENNSIVECTIEDAGTSIVKGDFFKLSDPGGGQKEVSSEEMARILRNTV</sequence>
<dbReference type="OrthoDB" id="2684181at2759"/>
<gene>
    <name evidence="1" type="ORF">SCP_0111960</name>
</gene>
<comment type="caution">
    <text evidence="1">The sequence shown here is derived from an EMBL/GenBank/DDBJ whole genome shotgun (WGS) entry which is preliminary data.</text>
</comment>
<dbReference type="EMBL" id="BFAD01000001">
    <property type="protein sequence ID" value="GBE78311.1"/>
    <property type="molecule type" value="Genomic_DNA"/>
</dbReference>
<reference evidence="1 2" key="1">
    <citation type="journal article" date="2018" name="Sci. Rep.">
        <title>Genome sequence of the cauliflower mushroom Sparassis crispa (Hanabiratake) and its association with beneficial usage.</title>
        <authorList>
            <person name="Kiyama R."/>
            <person name="Furutani Y."/>
            <person name="Kawaguchi K."/>
            <person name="Nakanishi T."/>
        </authorList>
    </citation>
    <scope>NUCLEOTIDE SEQUENCE [LARGE SCALE GENOMIC DNA]</scope>
</reference>
<accession>A0A401G812</accession>
<organism evidence="1 2">
    <name type="scientific">Sparassis crispa</name>
    <dbReference type="NCBI Taxonomy" id="139825"/>
    <lineage>
        <taxon>Eukaryota</taxon>
        <taxon>Fungi</taxon>
        <taxon>Dikarya</taxon>
        <taxon>Basidiomycota</taxon>
        <taxon>Agaricomycotina</taxon>
        <taxon>Agaricomycetes</taxon>
        <taxon>Polyporales</taxon>
        <taxon>Sparassidaceae</taxon>
        <taxon>Sparassis</taxon>
    </lineage>
</organism>
<evidence type="ECO:0000313" key="2">
    <source>
        <dbReference type="Proteomes" id="UP000287166"/>
    </source>
</evidence>
<protein>
    <submittedName>
        <fullName evidence="1">Uncharacterized protein</fullName>
    </submittedName>
</protein>
<name>A0A401G812_9APHY</name>
<proteinExistence type="predicted"/>
<dbReference type="AlphaFoldDB" id="A0A401G812"/>